<comment type="caution">
    <text evidence="3">The sequence shown here is derived from an EMBL/GenBank/DDBJ whole genome shotgun (WGS) entry which is preliminary data.</text>
</comment>
<keyword evidence="4" id="KW-1185">Reference proteome</keyword>
<evidence type="ECO:0008006" key="5">
    <source>
        <dbReference type="Google" id="ProtNLM"/>
    </source>
</evidence>
<name>A0A1J5N2G2_9BACT</name>
<dbReference type="PROSITE" id="PS51257">
    <property type="entry name" value="PROKAR_LIPOPROTEIN"/>
    <property type="match status" value="1"/>
</dbReference>
<dbReference type="EMBL" id="LKAQ01000004">
    <property type="protein sequence ID" value="OIQ49811.1"/>
    <property type="molecule type" value="Genomic_DNA"/>
</dbReference>
<sequence>MKRFALALSVLALFLAYGCSKTYYSAMESVGYDKREILSDRVENARESQKDAKEQFASALDQFKSVAAFDGGKLEAVYEKLNDEYEDCKDQADDVKARIDSVEDVAQALFDEWSGEIKQYSSAKLRRSSEQKFAATKKKYNGLIRAMRNAERKMQPVLNAFHDQVLYLKHNLNAKAIASLQGELTSIRSNVDSLIKEMDKSIAEADSFIETLE</sequence>
<keyword evidence="2" id="KW-0732">Signal</keyword>
<accession>A0A1J5N2G2</accession>
<proteinExistence type="predicted"/>
<organism evidence="3 4">
    <name type="scientific">Pseudodesulfovibrio hydrargyri</name>
    <dbReference type="NCBI Taxonomy" id="2125990"/>
    <lineage>
        <taxon>Bacteria</taxon>
        <taxon>Pseudomonadati</taxon>
        <taxon>Thermodesulfobacteriota</taxon>
        <taxon>Desulfovibrionia</taxon>
        <taxon>Desulfovibrionales</taxon>
        <taxon>Desulfovibrionaceae</taxon>
    </lineage>
</organism>
<dbReference type="OrthoDB" id="9780401at2"/>
<dbReference type="InterPro" id="IPR021342">
    <property type="entry name" value="DUF2959"/>
</dbReference>
<protein>
    <recommendedName>
        <fullName evidence="5">DUF2959 domain-containing protein</fullName>
    </recommendedName>
</protein>
<evidence type="ECO:0000256" key="1">
    <source>
        <dbReference type="SAM" id="Coils"/>
    </source>
</evidence>
<dbReference type="RefSeq" id="WP_071545297.1">
    <property type="nucleotide sequence ID" value="NZ_LKAQ01000004.1"/>
</dbReference>
<keyword evidence="1" id="KW-0175">Coiled coil</keyword>
<evidence type="ECO:0000313" key="3">
    <source>
        <dbReference type="EMBL" id="OIQ49811.1"/>
    </source>
</evidence>
<dbReference type="Pfam" id="PF11172">
    <property type="entry name" value="DUF2959"/>
    <property type="match status" value="1"/>
</dbReference>
<gene>
    <name evidence="3" type="ORF">BerOc1_01736</name>
</gene>
<feature type="signal peptide" evidence="2">
    <location>
        <begin position="1"/>
        <end position="25"/>
    </location>
</feature>
<evidence type="ECO:0000313" key="4">
    <source>
        <dbReference type="Proteomes" id="UP000181901"/>
    </source>
</evidence>
<feature type="coiled-coil region" evidence="1">
    <location>
        <begin position="35"/>
        <end position="105"/>
    </location>
</feature>
<dbReference type="AlphaFoldDB" id="A0A1J5N2G2"/>
<feature type="chain" id="PRO_5009635503" description="DUF2959 domain-containing protein" evidence="2">
    <location>
        <begin position="26"/>
        <end position="213"/>
    </location>
</feature>
<evidence type="ECO:0000256" key="2">
    <source>
        <dbReference type="SAM" id="SignalP"/>
    </source>
</evidence>
<dbReference type="Proteomes" id="UP000181901">
    <property type="component" value="Unassembled WGS sequence"/>
</dbReference>
<reference evidence="3 4" key="1">
    <citation type="submission" date="2015-09" db="EMBL/GenBank/DDBJ databases">
        <title>Genome of Desulfovibrio dechloracetivorans BerOc1, a mercury methylating strain isolated from highly hydrocarbons and metals contaminated coastal sediments.</title>
        <authorList>
            <person name="Goni Urriza M."/>
            <person name="Gassie C."/>
            <person name="Bouchez O."/>
            <person name="Klopp C."/>
            <person name="Ranchou-Peyruse A."/>
            <person name="Remy G."/>
        </authorList>
    </citation>
    <scope>NUCLEOTIDE SEQUENCE [LARGE SCALE GENOMIC DNA]</scope>
    <source>
        <strain evidence="3 4">BerOc1</strain>
    </source>
</reference>